<dbReference type="OrthoDB" id="205099at2759"/>
<comment type="similarity">
    <text evidence="2 10">Belongs to the Mediator complex subunit 14 family.</text>
</comment>
<comment type="subunit">
    <text evidence="10">Component of the Mediator complex.</text>
</comment>
<evidence type="ECO:0000256" key="4">
    <source>
        <dbReference type="ARBA" id="ARBA00023015"/>
    </source>
</evidence>
<sequence length="1843" mass="201328">MHEGLQQARAPIYDVPSAIEVFLTGSYQRLPKCVEDVGMQSTLTEDQKKPALTKLDTLVRAKLLEVSLPKEISEVKVSDGTALLRVDGEFKVLVTLGYRGHLSMWRILHLELLVGERNGLVKLEELRRHVLGDDLERRMSAADNPFITLYSVVHEFCVALVMDTVIRQVQVLRQGRWKDAIWFELISDSSMGHGASGSSAQLSQDGEIDSAGLYTRLLEIQKDLSKNIQIHRAPGDVVLQSYMDEPDFGNKKKDNRSESRDHEGQEVLRMHAYSSSFFTLGINIRLSLKFRDLSLVRQTNVADSVEWRFLLKSSHNIITPSALADCEEALNQGSMSAAEVFTSLRSKSISHLFATIGRFLGLEVFEHGFAAMKVPKNLSSGSTMLLMGFPDCGSSYFLLMELDKDFKPVFKLLETQSDPSGKGCSVNDLNNVMRIKKIDINQMQIHEDELNLSILDRRKLLSFLPNAECPNQNSEHGLLSEFNLDSSMQIAGRFQSSFSSVVDEVFGFEKGTSAPSYPGQNLSSSFITSPASHFGTVPMNLHGVKAGTPSPKWEGGLQVSQLNNVAKAPLGASHYNGTLYSSNNVKTPVHSSSFSSLSSNLGRSTTVKNLSASKSDQDLASLRSPHSVEIGTMEEDLVSGNRSSRLLSPPRPAIVRSSAPSAKANGPRNSPTGSLARSLKVAGSSSVSTPIYMLSLIPSLQDIEVAAEYGNKRRKISESAHAQQPSSQALVTTEMVTKTEGYSYGNLVAEANNGNAPSSIYVSALLHVVRHCSLCIKHARLTSQMESLEIPYVEEVGLRSASSNIWFRLPFARGDTWQHMCLRLGRPGSMYWDVKINDQHFRDLWELQKGNNSIPWGSGVRIATSDVDSHIRYDPECVVLSYQSVEADSIKKLVADIQRLANARMFALGMRKLLGVRADDKPEESSPNSDGKAPVGGKGAAEAADKAFRIEAVGLMSLWFSFGSGVLARFVVEWESVSQFLEDFINGAEVASLLDCIRLTAGPLHALAAATQPARATAVQGVPGVAAAVSAIPKQTGYLPSQGLMPTSSTTNASQATSIPAGNPVASSTATASLGNHNLHGAAMLAAAGRGGPGIVPSSLLPIDVSVVLHGPYWIRIIYRKHFAVDMRCFAGDQVWLQPATPPKGGPSVGGSLPCPQFRPFIMEHVAQELNGLDSNFTGGQQTVGVTNPNPSSSSQLSANGNRVNIPNSAAMSRAAHQVANLNLVGNPVSGSSNLAVVSSGLPICRSAGASVPAHVRGELNTAIIGLGDDGGYGGGWVPHVALKKVLRGILKYLGVLWLFAQLPDLLKEILGSILKDNEGALLNLDQEQPALRFFVGGYVFAVSVHRVQLLLQVLSVKRFHQPQQNSNTAQEELTQSEIGEICDYFSRQFLKPIAWKKGLAQTQGGEIPPSQKPRIELCLENHSGFNAEDSSETSSASKSNIHYDRPHNSVDFALTVVLDPAHIPHANAAGGAAWLPYCVSVRLRYSFGENSNVTFIGMEGSHGGRACWFRADEWEYVNRGLVELLKLVEFQGEILHKEENSAVELDECSGSCCLFNDDLLMMTKVFKDMVAENVMPDNVTMTILIVVAAEVGELNQGRWIHGMVVRMGMKINAFLGSALINLYWKCRSIEKAFMVFRYITEKDVTVWTTMIIGFAFHGYGRRALELFSEMQEEETPNKVTILAVLTACVHCGLVDEGLELFSSMKENYGIQPGIEHYGCLVDLLGRLGRLTEAKDVIDKMPMKPSQSIWGAMLSNCRAHGNEEMAEIAWRELLKLEPGKEGGYVLLSNIYAANKKWRFSDKIREVMENRGVKKTVGCSSIVVDGVLHDFVAADKRHPRWLNM</sequence>
<feature type="region of interest" description="Disordered" evidence="11">
    <location>
        <begin position="1043"/>
        <end position="1062"/>
    </location>
</feature>
<proteinExistence type="inferred from homology"/>
<evidence type="ECO:0000256" key="3">
    <source>
        <dbReference type="ARBA" id="ARBA00022737"/>
    </source>
</evidence>
<keyword evidence="6 10" id="KW-0804">Transcription</keyword>
<dbReference type="GO" id="GO:0003712">
    <property type="term" value="F:transcription coregulator activity"/>
    <property type="evidence" value="ECO:0007669"/>
    <property type="project" value="UniProtKB-UniRule"/>
</dbReference>
<keyword evidence="14" id="KW-1185">Reference proteome</keyword>
<organism evidence="13 14">
    <name type="scientific">Acer yangbiense</name>
    <dbReference type="NCBI Taxonomy" id="1000413"/>
    <lineage>
        <taxon>Eukaryota</taxon>
        <taxon>Viridiplantae</taxon>
        <taxon>Streptophyta</taxon>
        <taxon>Embryophyta</taxon>
        <taxon>Tracheophyta</taxon>
        <taxon>Spermatophyta</taxon>
        <taxon>Magnoliopsida</taxon>
        <taxon>eudicotyledons</taxon>
        <taxon>Gunneridae</taxon>
        <taxon>Pentapetalae</taxon>
        <taxon>rosids</taxon>
        <taxon>malvids</taxon>
        <taxon>Sapindales</taxon>
        <taxon>Sapindaceae</taxon>
        <taxon>Hippocastanoideae</taxon>
        <taxon>Acereae</taxon>
        <taxon>Acer</taxon>
    </lineage>
</organism>
<dbReference type="GO" id="GO:0006357">
    <property type="term" value="P:regulation of transcription by RNA polymerase II"/>
    <property type="evidence" value="ECO:0007669"/>
    <property type="project" value="InterPro"/>
</dbReference>
<evidence type="ECO:0000256" key="9">
    <source>
        <dbReference type="PROSITE-ProRule" id="PRU00708"/>
    </source>
</evidence>
<dbReference type="InterPro" id="IPR055122">
    <property type="entry name" value="Med14_N"/>
</dbReference>
<dbReference type="GO" id="GO:0070847">
    <property type="term" value="C:core mediator complex"/>
    <property type="evidence" value="ECO:0007669"/>
    <property type="project" value="TreeGrafter"/>
</dbReference>
<feature type="compositionally biased region" description="Low complexity" evidence="11">
    <location>
        <begin position="1047"/>
        <end position="1058"/>
    </location>
</feature>
<evidence type="ECO:0000256" key="1">
    <source>
        <dbReference type="ARBA" id="ARBA00004123"/>
    </source>
</evidence>
<comment type="similarity">
    <text evidence="8">Belongs to the PPR family. PCMP-E subfamily.</text>
</comment>
<feature type="region of interest" description="Disordered" evidence="11">
    <location>
        <begin position="918"/>
        <end position="938"/>
    </location>
</feature>
<evidence type="ECO:0000256" key="11">
    <source>
        <dbReference type="SAM" id="MobiDB-lite"/>
    </source>
</evidence>
<keyword evidence="7 10" id="KW-0539">Nucleus</keyword>
<evidence type="ECO:0000256" key="6">
    <source>
        <dbReference type="ARBA" id="ARBA00023163"/>
    </source>
</evidence>
<keyword evidence="5 10" id="KW-0010">Activator</keyword>
<dbReference type="PANTHER" id="PTHR12809">
    <property type="entry name" value="MEDIATOR COMPLEX SUBUNIT"/>
    <property type="match status" value="1"/>
</dbReference>
<dbReference type="Gene3D" id="1.25.40.10">
    <property type="entry name" value="Tetratricopeptide repeat domain"/>
    <property type="match status" value="2"/>
</dbReference>
<dbReference type="PANTHER" id="PTHR12809:SF2">
    <property type="entry name" value="MEDIATOR OF RNA POLYMERASE II TRANSCRIPTION SUBUNIT 14"/>
    <property type="match status" value="1"/>
</dbReference>
<evidence type="ECO:0000256" key="7">
    <source>
        <dbReference type="ARBA" id="ARBA00023242"/>
    </source>
</evidence>
<dbReference type="GO" id="GO:0016592">
    <property type="term" value="C:mediator complex"/>
    <property type="evidence" value="ECO:0007669"/>
    <property type="project" value="UniProtKB-UniRule"/>
</dbReference>
<dbReference type="FunFam" id="1.25.40.10:FF:000031">
    <property type="entry name" value="Pentatricopeptide repeat-containing protein mitochondrial"/>
    <property type="match status" value="1"/>
</dbReference>
<evidence type="ECO:0000313" key="13">
    <source>
        <dbReference type="EMBL" id="TXG65951.1"/>
    </source>
</evidence>
<dbReference type="Pfam" id="PF20431">
    <property type="entry name" value="E_motif"/>
    <property type="match status" value="1"/>
</dbReference>
<keyword evidence="3" id="KW-0677">Repeat</keyword>
<dbReference type="FunFam" id="1.25.40.10:FF:000280">
    <property type="entry name" value="Pentatricopeptide repeat-containing protein"/>
    <property type="match status" value="1"/>
</dbReference>
<dbReference type="EMBL" id="VAHF01000003">
    <property type="protein sequence ID" value="TXG65951.1"/>
    <property type="molecule type" value="Genomic_DNA"/>
</dbReference>
<dbReference type="Proteomes" id="UP000323000">
    <property type="component" value="Chromosome 3"/>
</dbReference>
<dbReference type="PROSITE" id="PS51375">
    <property type="entry name" value="PPR"/>
    <property type="match status" value="1"/>
</dbReference>
<feature type="domain" description="Mediator complex subunit MED14 N-terminal" evidence="12">
    <location>
        <begin position="1"/>
        <end position="97"/>
    </location>
</feature>
<evidence type="ECO:0000256" key="8">
    <source>
        <dbReference type="ARBA" id="ARBA00061659"/>
    </source>
</evidence>
<feature type="region of interest" description="Disordered" evidence="11">
    <location>
        <begin position="609"/>
        <end position="677"/>
    </location>
</feature>
<dbReference type="InterPro" id="IPR013947">
    <property type="entry name" value="Mediator_Med14"/>
</dbReference>
<evidence type="ECO:0000256" key="2">
    <source>
        <dbReference type="ARBA" id="ARBA00007813"/>
    </source>
</evidence>
<comment type="subcellular location">
    <subcellularLocation>
        <location evidence="1 10">Nucleus</location>
    </subcellularLocation>
</comment>
<dbReference type="NCBIfam" id="TIGR00756">
    <property type="entry name" value="PPR"/>
    <property type="match status" value="1"/>
</dbReference>
<dbReference type="InterPro" id="IPR002885">
    <property type="entry name" value="PPR_rpt"/>
</dbReference>
<protein>
    <recommendedName>
        <fullName evidence="10">Mediator of RNA polymerase II transcription subunit 14</fullName>
    </recommendedName>
    <alternativeName>
        <fullName evidence="10">Mediator complex subunit 14</fullName>
    </alternativeName>
</protein>
<accession>A0A5C7IA40</accession>
<dbReference type="InterPro" id="IPR046848">
    <property type="entry name" value="E_motif"/>
</dbReference>
<comment type="function">
    <text evidence="10">Component of the Mediator complex, a coactivator involved in the regulated transcription of nearly all RNA polymerase II-dependent genes. Mediator functions as a bridge to convey information from gene-specific regulatory proteins to the basal RNA polymerase II transcription machinery. Mediator is recruited to promoters by direct interactions with regulatory proteins and serves as a scaffold for the assembly of a functional preinitiation complex with RNA polymerase II and the general transcription factors.</text>
</comment>
<dbReference type="InterPro" id="IPR011990">
    <property type="entry name" value="TPR-like_helical_dom_sf"/>
</dbReference>
<gene>
    <name evidence="13" type="ORF">EZV62_007226</name>
</gene>
<evidence type="ECO:0000256" key="5">
    <source>
        <dbReference type="ARBA" id="ARBA00023159"/>
    </source>
</evidence>
<comment type="caution">
    <text evidence="13">The sequence shown here is derived from an EMBL/GenBank/DDBJ whole genome shotgun (WGS) entry which is preliminary data.</text>
</comment>
<keyword evidence="4 10" id="KW-0805">Transcription regulation</keyword>
<name>A0A5C7IA40_9ROSI</name>
<feature type="repeat" description="PPR" evidence="9">
    <location>
        <begin position="1644"/>
        <end position="1678"/>
    </location>
</feature>
<evidence type="ECO:0000313" key="14">
    <source>
        <dbReference type="Proteomes" id="UP000323000"/>
    </source>
</evidence>
<evidence type="ECO:0000259" key="12">
    <source>
        <dbReference type="Pfam" id="PF08638"/>
    </source>
</evidence>
<dbReference type="Pfam" id="PF08638">
    <property type="entry name" value="Med14"/>
    <property type="match status" value="1"/>
</dbReference>
<dbReference type="Pfam" id="PF01535">
    <property type="entry name" value="PPR"/>
    <property type="match status" value="3"/>
</dbReference>
<evidence type="ECO:0000256" key="10">
    <source>
        <dbReference type="RuleBase" id="RU365082"/>
    </source>
</evidence>
<reference evidence="14" key="1">
    <citation type="journal article" date="2019" name="Gigascience">
        <title>De novo genome assembly of the endangered Acer yangbiense, a plant species with extremely small populations endemic to Yunnan Province, China.</title>
        <authorList>
            <person name="Yang J."/>
            <person name="Wariss H.M."/>
            <person name="Tao L."/>
            <person name="Zhang R."/>
            <person name="Yun Q."/>
            <person name="Hollingsworth P."/>
            <person name="Dao Z."/>
            <person name="Luo G."/>
            <person name="Guo H."/>
            <person name="Ma Y."/>
            <person name="Sun W."/>
        </authorList>
    </citation>
    <scope>NUCLEOTIDE SEQUENCE [LARGE SCALE GENOMIC DNA]</scope>
    <source>
        <strain evidence="14">cv. Malutang</strain>
    </source>
</reference>